<dbReference type="GO" id="GO:0016020">
    <property type="term" value="C:membrane"/>
    <property type="evidence" value="ECO:0007669"/>
    <property type="project" value="UniProtKB-SubCell"/>
</dbReference>
<accession>A0A0D6EJM5</accession>
<dbReference type="OrthoDB" id="6730379at2759"/>
<evidence type="ECO:0000256" key="7">
    <source>
        <dbReference type="SAM" id="Phobius"/>
    </source>
</evidence>
<feature type="region of interest" description="Disordered" evidence="6">
    <location>
        <begin position="1"/>
        <end position="22"/>
    </location>
</feature>
<proteinExistence type="predicted"/>
<feature type="transmembrane region" description="Helical" evidence="7">
    <location>
        <begin position="421"/>
        <end position="444"/>
    </location>
</feature>
<feature type="compositionally biased region" description="Basic and acidic residues" evidence="6">
    <location>
        <begin position="514"/>
        <end position="524"/>
    </location>
</feature>
<keyword evidence="3 7" id="KW-0812">Transmembrane</keyword>
<dbReference type="EMBL" id="CENE01000005">
    <property type="protein sequence ID" value="CEQ40197.1"/>
    <property type="molecule type" value="Genomic_DNA"/>
</dbReference>
<feature type="transmembrane region" description="Helical" evidence="7">
    <location>
        <begin position="124"/>
        <end position="144"/>
    </location>
</feature>
<dbReference type="PANTHER" id="PTHR43791:SF55">
    <property type="entry name" value="TRANSPORTER, PUTATIVE (AFU_ORTHOLOGUE AFUA_6G01820)-RELATED"/>
    <property type="match status" value="1"/>
</dbReference>
<dbReference type="Pfam" id="PF07690">
    <property type="entry name" value="MFS_1"/>
    <property type="match status" value="1"/>
</dbReference>
<feature type="transmembrane region" description="Helical" evidence="7">
    <location>
        <begin position="311"/>
        <end position="330"/>
    </location>
</feature>
<name>A0A0D6EJM5_SPOSA</name>
<evidence type="ECO:0000256" key="3">
    <source>
        <dbReference type="ARBA" id="ARBA00022692"/>
    </source>
</evidence>
<dbReference type="PANTHER" id="PTHR43791">
    <property type="entry name" value="PERMEASE-RELATED"/>
    <property type="match status" value="1"/>
</dbReference>
<sequence length="537" mass="58425">MSPLSPSFNDSTATKSDDSLTEEQRQTLAEKRLVRKVDWLLMPLLTVSMGLQYYDKAVLGSASVFGIIKDLGLSTTHIDSATGKAVTSTLRYSTANSAFYWGFFWGVTVILTVVVTSYEGLVVQRVFLGVLESSVSPGFVMITTQWYKKSEQAARLGIWYSATGIFSAFSGVVNYGLGSAGGSLATWKYMYLFAGAWTILWSLVVLLVVPDSPRTSQRWFNDQEREILMRRSRENMSGRVELGSFSWGQAREAALDLKIWGGGVTAFGARIVSSFGYDSLTTIAIQIPGGAFTCVSIYLFTYLAGKWKNSLTWLIPLSCLPVVTGAAIIWGASWKYRGVPLFGYYLLPCFGAPYVLLLALSAQNVAGSTKKALSAGAIFVGYNVGKCVLCLFVLAVWLVLIEPPVTPIIGPYLVFTEEKPIKYRSTWISIIVCMGVTSGTGSLVSSSLASTGSSKLTLLPLPSSLISLLLRVHLSRQNRARDAAAAAAASARLAPTDTDEKSDELDGAGPGADAQEHERIERDDLTDWENARFRYSL</sequence>
<evidence type="ECO:0000256" key="1">
    <source>
        <dbReference type="ARBA" id="ARBA00004141"/>
    </source>
</evidence>
<dbReference type="Gene3D" id="1.20.1250.20">
    <property type="entry name" value="MFS general substrate transporter like domains"/>
    <property type="match status" value="1"/>
</dbReference>
<gene>
    <name evidence="8" type="primary">SPOSA6832_01764</name>
</gene>
<evidence type="ECO:0000313" key="9">
    <source>
        <dbReference type="Proteomes" id="UP000243876"/>
    </source>
</evidence>
<feature type="region of interest" description="Disordered" evidence="6">
    <location>
        <begin position="491"/>
        <end position="524"/>
    </location>
</feature>
<organism evidence="8 9">
    <name type="scientific">Sporidiobolus salmonicolor</name>
    <name type="common">Yeast-like fungus</name>
    <name type="synonym">Sporobolomyces salmonicolor</name>
    <dbReference type="NCBI Taxonomy" id="5005"/>
    <lineage>
        <taxon>Eukaryota</taxon>
        <taxon>Fungi</taxon>
        <taxon>Dikarya</taxon>
        <taxon>Basidiomycota</taxon>
        <taxon>Pucciniomycotina</taxon>
        <taxon>Microbotryomycetes</taxon>
        <taxon>Sporidiobolales</taxon>
        <taxon>Sporidiobolaceae</taxon>
        <taxon>Sporobolomyces</taxon>
    </lineage>
</organism>
<evidence type="ECO:0000256" key="4">
    <source>
        <dbReference type="ARBA" id="ARBA00022989"/>
    </source>
</evidence>
<reference evidence="9" key="1">
    <citation type="submission" date="2015-02" db="EMBL/GenBank/DDBJ databases">
        <authorList>
            <person name="Gon?alves P."/>
        </authorList>
    </citation>
    <scope>NUCLEOTIDE SEQUENCE [LARGE SCALE GENOMIC DNA]</scope>
</reference>
<dbReference type="AlphaFoldDB" id="A0A0D6EJM5"/>
<keyword evidence="5 7" id="KW-0472">Membrane</keyword>
<feature type="transmembrane region" description="Helical" evidence="7">
    <location>
        <begin position="372"/>
        <end position="401"/>
    </location>
</feature>
<feature type="transmembrane region" description="Helical" evidence="7">
    <location>
        <begin position="342"/>
        <end position="360"/>
    </location>
</feature>
<evidence type="ECO:0000313" key="8">
    <source>
        <dbReference type="EMBL" id="CEQ40197.1"/>
    </source>
</evidence>
<feature type="transmembrane region" description="Helical" evidence="7">
    <location>
        <begin position="283"/>
        <end position="304"/>
    </location>
</feature>
<keyword evidence="2" id="KW-0813">Transport</keyword>
<feature type="transmembrane region" description="Helical" evidence="7">
    <location>
        <begin position="98"/>
        <end position="118"/>
    </location>
</feature>
<comment type="subcellular location">
    <subcellularLocation>
        <location evidence="1">Membrane</location>
        <topology evidence="1">Multi-pass membrane protein</topology>
    </subcellularLocation>
</comment>
<dbReference type="InterPro" id="IPR036259">
    <property type="entry name" value="MFS_trans_sf"/>
</dbReference>
<evidence type="ECO:0000256" key="6">
    <source>
        <dbReference type="SAM" id="MobiDB-lite"/>
    </source>
</evidence>
<feature type="compositionally biased region" description="Polar residues" evidence="6">
    <location>
        <begin position="1"/>
        <end position="14"/>
    </location>
</feature>
<protein>
    <submittedName>
        <fullName evidence="8">SPOSA6832_01764-mRNA-1:cds</fullName>
    </submittedName>
</protein>
<evidence type="ECO:0000256" key="2">
    <source>
        <dbReference type="ARBA" id="ARBA00022448"/>
    </source>
</evidence>
<feature type="transmembrane region" description="Helical" evidence="7">
    <location>
        <begin position="189"/>
        <end position="209"/>
    </location>
</feature>
<keyword evidence="9" id="KW-1185">Reference proteome</keyword>
<keyword evidence="4 7" id="KW-1133">Transmembrane helix</keyword>
<dbReference type="Proteomes" id="UP000243876">
    <property type="component" value="Unassembled WGS sequence"/>
</dbReference>
<dbReference type="InterPro" id="IPR011701">
    <property type="entry name" value="MFS"/>
</dbReference>
<evidence type="ECO:0000256" key="5">
    <source>
        <dbReference type="ARBA" id="ARBA00023136"/>
    </source>
</evidence>
<dbReference type="SUPFAM" id="SSF103473">
    <property type="entry name" value="MFS general substrate transporter"/>
    <property type="match status" value="1"/>
</dbReference>
<dbReference type="GO" id="GO:0022857">
    <property type="term" value="F:transmembrane transporter activity"/>
    <property type="evidence" value="ECO:0007669"/>
    <property type="project" value="InterPro"/>
</dbReference>
<feature type="transmembrane region" description="Helical" evidence="7">
    <location>
        <begin position="156"/>
        <end position="177"/>
    </location>
</feature>